<evidence type="ECO:0000259" key="1">
    <source>
        <dbReference type="PROSITE" id="PS50086"/>
    </source>
</evidence>
<gene>
    <name evidence="2" type="ORF">SI8410_01001036</name>
</gene>
<dbReference type="Gene3D" id="1.10.472.80">
    <property type="entry name" value="Ypt/Rab-GAP domain of gyp1p, domain 3"/>
    <property type="match status" value="1"/>
</dbReference>
<name>A0A7I8JZN4_SPIIN</name>
<dbReference type="InterPro" id="IPR000195">
    <property type="entry name" value="Rab-GAP-TBC_dom"/>
</dbReference>
<dbReference type="Pfam" id="PF00566">
    <property type="entry name" value="RabGAP-TBC"/>
    <property type="match status" value="1"/>
</dbReference>
<dbReference type="OrthoDB" id="10264062at2759"/>
<dbReference type="PROSITE" id="PS50086">
    <property type="entry name" value="TBC_RABGAP"/>
    <property type="match status" value="1"/>
</dbReference>
<feature type="domain" description="Rab-GAP TBC" evidence="1">
    <location>
        <begin position="70"/>
        <end position="329"/>
    </location>
</feature>
<dbReference type="SMART" id="SM00164">
    <property type="entry name" value="TBC"/>
    <property type="match status" value="1"/>
</dbReference>
<dbReference type="PANTHER" id="PTHR22957">
    <property type="entry name" value="TBC1 DOMAIN FAMILY MEMBER GTPASE-ACTIVATING PROTEIN"/>
    <property type="match status" value="1"/>
</dbReference>
<keyword evidence="3" id="KW-1185">Reference proteome</keyword>
<organism evidence="2 3">
    <name type="scientific">Spirodela intermedia</name>
    <name type="common">Intermediate duckweed</name>
    <dbReference type="NCBI Taxonomy" id="51605"/>
    <lineage>
        <taxon>Eukaryota</taxon>
        <taxon>Viridiplantae</taxon>
        <taxon>Streptophyta</taxon>
        <taxon>Embryophyta</taxon>
        <taxon>Tracheophyta</taxon>
        <taxon>Spermatophyta</taxon>
        <taxon>Magnoliopsida</taxon>
        <taxon>Liliopsida</taxon>
        <taxon>Araceae</taxon>
        <taxon>Lemnoideae</taxon>
        <taxon>Spirodela</taxon>
    </lineage>
</organism>
<dbReference type="AlphaFoldDB" id="A0A7I8JZN4"/>
<dbReference type="EMBL" id="LR746264">
    <property type="protein sequence ID" value="CAA7388878.1"/>
    <property type="molecule type" value="Genomic_DNA"/>
</dbReference>
<evidence type="ECO:0000313" key="2">
    <source>
        <dbReference type="EMBL" id="CAA7388878.1"/>
    </source>
</evidence>
<protein>
    <recommendedName>
        <fullName evidence="1">Rab-GAP TBC domain-containing protein</fullName>
    </recommendedName>
</protein>
<dbReference type="Proteomes" id="UP000663760">
    <property type="component" value="Chromosome 1"/>
</dbReference>
<evidence type="ECO:0000313" key="3">
    <source>
        <dbReference type="Proteomes" id="UP000663760"/>
    </source>
</evidence>
<dbReference type="GO" id="GO:0005096">
    <property type="term" value="F:GTPase activator activity"/>
    <property type="evidence" value="ECO:0007669"/>
    <property type="project" value="TreeGrafter"/>
</dbReference>
<dbReference type="InterPro" id="IPR035969">
    <property type="entry name" value="Rab-GAP_TBC_sf"/>
</dbReference>
<reference evidence="2" key="1">
    <citation type="submission" date="2020-02" db="EMBL/GenBank/DDBJ databases">
        <authorList>
            <person name="Scholz U."/>
            <person name="Mascher M."/>
            <person name="Fiebig A."/>
        </authorList>
    </citation>
    <scope>NUCLEOTIDE SEQUENCE</scope>
</reference>
<sequence>MDCCTGDSQGLIGVTGDFFEIRQDCRDDVPKTRFKPKAGKTLSAKRWHSSFTEEGYLDIARVLQRAQRGGVHPSIKGVVWEFLLGCYDPRSTFDERTHLRQQRREQYESWKSECQEMERTVGSGKILTMPLITEDGEPIPDSSSNDVVHQLSTETEGSQNIEQNIEKASPDKKVIQWKLSLHQIGLDVVRTDRTLVFYENPNNLAKLWDILAVYSWIDRDVGYCQGMSDLCSPMAILLESEADAFWCFEHLMRRLRGNFRCTSSSVGVQSQLAILSSVVKTIDPKLHEHLENLDGGEYLFAFRMLMVLFRREFSFLDSLYLWELMWAMEYNPYLFATYQTETSLEKRSMELKENDRLQTQYGRFEKKNVKNRRTDQPGSLSVFLVASILEAKNKQLLREARGLDDVVKILNEITGNMDAKKACTAALKIHRKYLEKTKTT</sequence>
<accession>A0A7I8JZN4</accession>
<dbReference type="Gene3D" id="1.10.8.270">
    <property type="entry name" value="putative rabgap domain of human tbc1 domain family member 14 like domains"/>
    <property type="match status" value="1"/>
</dbReference>
<dbReference type="PANTHER" id="PTHR22957:SF697">
    <property type="entry name" value="OS02G0810500 PROTEIN"/>
    <property type="match status" value="1"/>
</dbReference>
<dbReference type="FunFam" id="1.10.8.270:FF:000025">
    <property type="entry name" value="TBC1 domain family member 15-like"/>
    <property type="match status" value="1"/>
</dbReference>
<dbReference type="SUPFAM" id="SSF47923">
    <property type="entry name" value="Ypt/Rab-GAP domain of gyp1p"/>
    <property type="match status" value="2"/>
</dbReference>
<proteinExistence type="predicted"/>